<feature type="compositionally biased region" description="Acidic residues" evidence="1">
    <location>
        <begin position="101"/>
        <end position="116"/>
    </location>
</feature>
<dbReference type="KEGG" id="hro:HELRODRAFT_171329"/>
<dbReference type="OrthoDB" id="10054666at2759"/>
<reference evidence="4" key="1">
    <citation type="submission" date="2012-12" db="EMBL/GenBank/DDBJ databases">
        <authorList>
            <person name="Hellsten U."/>
            <person name="Grimwood J."/>
            <person name="Chapman J.A."/>
            <person name="Shapiro H."/>
            <person name="Aerts A."/>
            <person name="Otillar R.P."/>
            <person name="Terry A.Y."/>
            <person name="Boore J.L."/>
            <person name="Simakov O."/>
            <person name="Marletaz F."/>
            <person name="Cho S.-J."/>
            <person name="Edsinger-Gonzales E."/>
            <person name="Havlak P."/>
            <person name="Kuo D.-H."/>
            <person name="Larsson T."/>
            <person name="Lv J."/>
            <person name="Arendt D."/>
            <person name="Savage R."/>
            <person name="Osoegawa K."/>
            <person name="de Jong P."/>
            <person name="Lindberg D.R."/>
            <person name="Seaver E.C."/>
            <person name="Weisblat D.A."/>
            <person name="Putnam N.H."/>
            <person name="Grigoriev I.V."/>
            <person name="Rokhsar D.S."/>
        </authorList>
    </citation>
    <scope>NUCLEOTIDE SEQUENCE</scope>
</reference>
<sequence length="376" mass="42769">MSFKLLWRLREYLEYLDILKAFDLRNRMMQNRTSTTDQTYYKLSAYNGENVFTFIVPSLNETSRTQNTIIISTPLVISSHTNPSMKSTIHHYHRHDFKNDDNDDEEEEDVEEDDDDSVKEAVAGVVGAALKTDTFSQIIFDVVTSMTFCDDNKECKHVCMAGVVSPTLNYFKCIKGCIINETEDVSCYLIDDSGFVIFSSMPNRQGYFVGEVEGMGPIMKALIITEKQVDEDGGSDDSAPEGSGLFRKYVSNLPVLIQMMSSHLFGLLSTDDPLTDGDFFYDIVDEEFLEDGYQMENPEFRAMMRECYNKVRGSLLLDCFRETKTSFENRKFVGDVPCFKQLIYFVADTSRLPLQGNASVCDNLCTRFANSNLLNS</sequence>
<dbReference type="InParanoid" id="T1F446"/>
<dbReference type="HOGENOM" id="CLU_736254_0_0_1"/>
<evidence type="ECO:0000313" key="2">
    <source>
        <dbReference type="EMBL" id="ESO05671.1"/>
    </source>
</evidence>
<dbReference type="GeneID" id="20203595"/>
<evidence type="ECO:0000313" key="4">
    <source>
        <dbReference type="Proteomes" id="UP000015101"/>
    </source>
</evidence>
<dbReference type="EMBL" id="AMQM01003849">
    <property type="status" value="NOT_ANNOTATED_CDS"/>
    <property type="molecule type" value="Genomic_DNA"/>
</dbReference>
<evidence type="ECO:0000313" key="3">
    <source>
        <dbReference type="EnsemblMetazoa" id="HelroP171329"/>
    </source>
</evidence>
<gene>
    <name evidence="3" type="primary">20203595</name>
    <name evidence="2" type="ORF">HELRODRAFT_171329</name>
</gene>
<accession>T1F446</accession>
<dbReference type="CTD" id="20203595"/>
<feature type="region of interest" description="Disordered" evidence="1">
    <location>
        <begin position="95"/>
        <end position="116"/>
    </location>
</feature>
<evidence type="ECO:0000256" key="1">
    <source>
        <dbReference type="SAM" id="MobiDB-lite"/>
    </source>
</evidence>
<keyword evidence="4" id="KW-1185">Reference proteome</keyword>
<dbReference type="Proteomes" id="UP000015101">
    <property type="component" value="Unassembled WGS sequence"/>
</dbReference>
<name>T1F446_HELRO</name>
<organism evidence="3 4">
    <name type="scientific">Helobdella robusta</name>
    <name type="common">Californian leech</name>
    <dbReference type="NCBI Taxonomy" id="6412"/>
    <lineage>
        <taxon>Eukaryota</taxon>
        <taxon>Metazoa</taxon>
        <taxon>Spiralia</taxon>
        <taxon>Lophotrochozoa</taxon>
        <taxon>Annelida</taxon>
        <taxon>Clitellata</taxon>
        <taxon>Hirudinea</taxon>
        <taxon>Rhynchobdellida</taxon>
        <taxon>Glossiphoniidae</taxon>
        <taxon>Helobdella</taxon>
    </lineage>
</organism>
<dbReference type="EMBL" id="KB096325">
    <property type="protein sequence ID" value="ESO05671.1"/>
    <property type="molecule type" value="Genomic_DNA"/>
</dbReference>
<reference evidence="2 4" key="2">
    <citation type="journal article" date="2013" name="Nature">
        <title>Insights into bilaterian evolution from three spiralian genomes.</title>
        <authorList>
            <person name="Simakov O."/>
            <person name="Marletaz F."/>
            <person name="Cho S.J."/>
            <person name="Edsinger-Gonzales E."/>
            <person name="Havlak P."/>
            <person name="Hellsten U."/>
            <person name="Kuo D.H."/>
            <person name="Larsson T."/>
            <person name="Lv J."/>
            <person name="Arendt D."/>
            <person name="Savage R."/>
            <person name="Osoegawa K."/>
            <person name="de Jong P."/>
            <person name="Grimwood J."/>
            <person name="Chapman J.A."/>
            <person name="Shapiro H."/>
            <person name="Aerts A."/>
            <person name="Otillar R.P."/>
            <person name="Terry A.Y."/>
            <person name="Boore J.L."/>
            <person name="Grigoriev I.V."/>
            <person name="Lindberg D.R."/>
            <person name="Seaver E.C."/>
            <person name="Weisblat D.A."/>
            <person name="Putnam N.H."/>
            <person name="Rokhsar D.S."/>
        </authorList>
    </citation>
    <scope>NUCLEOTIDE SEQUENCE</scope>
</reference>
<dbReference type="EnsemblMetazoa" id="HelroT171329">
    <property type="protein sequence ID" value="HelroP171329"/>
    <property type="gene ID" value="HelroG171329"/>
</dbReference>
<dbReference type="AlphaFoldDB" id="T1F446"/>
<reference evidence="3" key="3">
    <citation type="submission" date="2015-06" db="UniProtKB">
        <authorList>
            <consortium name="EnsemblMetazoa"/>
        </authorList>
    </citation>
    <scope>IDENTIFICATION</scope>
</reference>
<dbReference type="RefSeq" id="XP_009016304.1">
    <property type="nucleotide sequence ID" value="XM_009018056.1"/>
</dbReference>
<protein>
    <recommendedName>
        <fullName evidence="5">Voltage-dependent calcium channel alpha-2/delta subunit conserved region domain-containing protein</fullName>
    </recommendedName>
</protein>
<proteinExistence type="predicted"/>
<evidence type="ECO:0008006" key="5">
    <source>
        <dbReference type="Google" id="ProtNLM"/>
    </source>
</evidence>